<dbReference type="RefSeq" id="WP_222979422.1">
    <property type="nucleotide sequence ID" value="NZ_JAINVZ010000012.1"/>
</dbReference>
<feature type="domain" description="DUF6234" evidence="2">
    <location>
        <begin position="23"/>
        <end position="133"/>
    </location>
</feature>
<dbReference type="Proteomes" id="UP001198565">
    <property type="component" value="Unassembled WGS sequence"/>
</dbReference>
<dbReference type="InterPro" id="IPR046201">
    <property type="entry name" value="DUF6234"/>
</dbReference>
<reference evidence="3 4" key="1">
    <citation type="submission" date="2021-08" db="EMBL/GenBank/DDBJ databases">
        <title>Streptomyces sp. PTM05 isolated from lichen.</title>
        <authorList>
            <person name="Somphong A."/>
            <person name="Phongsopitanun W."/>
            <person name="Tanasupawat S."/>
        </authorList>
    </citation>
    <scope>NUCLEOTIDE SEQUENCE [LARGE SCALE GENOMIC DNA]</scope>
    <source>
        <strain evidence="3 4">Ptm05</strain>
    </source>
</reference>
<feature type="transmembrane region" description="Helical" evidence="1">
    <location>
        <begin position="62"/>
        <end position="84"/>
    </location>
</feature>
<evidence type="ECO:0000256" key="1">
    <source>
        <dbReference type="SAM" id="Phobius"/>
    </source>
</evidence>
<protein>
    <submittedName>
        <fullName evidence="3">DUF6234 family protein</fullName>
    </submittedName>
</protein>
<sequence length="134" mass="14548">MTPTSSERPSRRRWRLPEPPLTTDDIGVAALLFLFEAFVYVGRMIGYGMTPDPDGSGAEDHAAAVWTAWFLAASLLFTAVAAFFRARFCAVSQAFAVAMLTIFLAASLHTPQQPHPQPPPVIYSPCYSGSGTCH</sequence>
<comment type="caution">
    <text evidence="3">The sequence shown here is derived from an EMBL/GenBank/DDBJ whole genome shotgun (WGS) entry which is preliminary data.</text>
</comment>
<gene>
    <name evidence="3" type="ORF">K7472_18405</name>
</gene>
<keyword evidence="1" id="KW-1133">Transmembrane helix</keyword>
<keyword evidence="1" id="KW-0812">Transmembrane</keyword>
<dbReference type="Pfam" id="PF19747">
    <property type="entry name" value="DUF6234"/>
    <property type="match status" value="1"/>
</dbReference>
<organism evidence="3 4">
    <name type="scientific">Streptantibioticus parmotrematis</name>
    <dbReference type="NCBI Taxonomy" id="2873249"/>
    <lineage>
        <taxon>Bacteria</taxon>
        <taxon>Bacillati</taxon>
        <taxon>Actinomycetota</taxon>
        <taxon>Actinomycetes</taxon>
        <taxon>Kitasatosporales</taxon>
        <taxon>Streptomycetaceae</taxon>
        <taxon>Streptantibioticus</taxon>
    </lineage>
</organism>
<feature type="transmembrane region" description="Helical" evidence="1">
    <location>
        <begin position="21"/>
        <end position="42"/>
    </location>
</feature>
<accession>A0ABS7QUE1</accession>
<proteinExistence type="predicted"/>
<keyword evidence="4" id="KW-1185">Reference proteome</keyword>
<name>A0ABS7QUE1_9ACTN</name>
<evidence type="ECO:0000313" key="4">
    <source>
        <dbReference type="Proteomes" id="UP001198565"/>
    </source>
</evidence>
<keyword evidence="1" id="KW-0472">Membrane</keyword>
<dbReference type="EMBL" id="JAINVZ010000012">
    <property type="protein sequence ID" value="MBY8886823.1"/>
    <property type="molecule type" value="Genomic_DNA"/>
</dbReference>
<evidence type="ECO:0000313" key="3">
    <source>
        <dbReference type="EMBL" id="MBY8886823.1"/>
    </source>
</evidence>
<evidence type="ECO:0000259" key="2">
    <source>
        <dbReference type="Pfam" id="PF19747"/>
    </source>
</evidence>
<feature type="transmembrane region" description="Helical" evidence="1">
    <location>
        <begin position="91"/>
        <end position="110"/>
    </location>
</feature>